<feature type="transmembrane region" description="Helical" evidence="7">
    <location>
        <begin position="321"/>
        <end position="339"/>
    </location>
</feature>
<dbReference type="InterPro" id="IPR050524">
    <property type="entry name" value="APC_YAT"/>
</dbReference>
<evidence type="ECO:0000256" key="5">
    <source>
        <dbReference type="ARBA" id="ARBA00022989"/>
    </source>
</evidence>
<evidence type="ECO:0000259" key="8">
    <source>
        <dbReference type="Pfam" id="PF00324"/>
    </source>
</evidence>
<feature type="transmembrane region" description="Helical" evidence="7">
    <location>
        <begin position="78"/>
        <end position="111"/>
    </location>
</feature>
<evidence type="ECO:0000256" key="3">
    <source>
        <dbReference type="ARBA" id="ARBA00022692"/>
    </source>
</evidence>
<dbReference type="AlphaFoldDB" id="A0A6A6USE5"/>
<dbReference type="FunFam" id="1.20.1740.10:FF:000017">
    <property type="entry name" value="Amino acid permease"/>
    <property type="match status" value="1"/>
</dbReference>
<feature type="transmembrane region" description="Helical" evidence="7">
    <location>
        <begin position="461"/>
        <end position="486"/>
    </location>
</feature>
<evidence type="ECO:0000256" key="2">
    <source>
        <dbReference type="ARBA" id="ARBA00022448"/>
    </source>
</evidence>
<dbReference type="InterPro" id="IPR004840">
    <property type="entry name" value="Amino_acid_permease_CS"/>
</dbReference>
<evidence type="ECO:0000256" key="7">
    <source>
        <dbReference type="SAM" id="Phobius"/>
    </source>
</evidence>
<feature type="transmembrane region" description="Helical" evidence="7">
    <location>
        <begin position="290"/>
        <end position="309"/>
    </location>
</feature>
<gene>
    <name evidence="9" type="ORF">BT63DRAFT_17480</name>
</gene>
<dbReference type="PIRSF" id="PIRSF006060">
    <property type="entry name" value="AA_transporter"/>
    <property type="match status" value="1"/>
</dbReference>
<feature type="transmembrane region" description="Helical" evidence="7">
    <location>
        <begin position="392"/>
        <end position="413"/>
    </location>
</feature>
<dbReference type="OrthoDB" id="3900342at2759"/>
<dbReference type="GO" id="GO:0016020">
    <property type="term" value="C:membrane"/>
    <property type="evidence" value="ECO:0007669"/>
    <property type="project" value="UniProtKB-SubCell"/>
</dbReference>
<evidence type="ECO:0000256" key="1">
    <source>
        <dbReference type="ARBA" id="ARBA00004141"/>
    </source>
</evidence>
<protein>
    <submittedName>
        <fullName evidence="9">Amino acid permease</fullName>
    </submittedName>
</protein>
<evidence type="ECO:0000313" key="9">
    <source>
        <dbReference type="EMBL" id="KAF2674676.1"/>
    </source>
</evidence>
<dbReference type="EMBL" id="MU004230">
    <property type="protein sequence ID" value="KAF2674676.1"/>
    <property type="molecule type" value="Genomic_DNA"/>
</dbReference>
<accession>A0A6A6USE5</accession>
<keyword evidence="5 7" id="KW-1133">Transmembrane helix</keyword>
<feature type="transmembrane region" description="Helical" evidence="7">
    <location>
        <begin position="132"/>
        <end position="153"/>
    </location>
</feature>
<keyword evidence="3 7" id="KW-0812">Transmembrane</keyword>
<dbReference type="Proteomes" id="UP000799302">
    <property type="component" value="Unassembled WGS sequence"/>
</dbReference>
<keyword evidence="2" id="KW-0813">Transport</keyword>
<sequence length="572" mass="62069">MGRNEADTGLAVSHEKVSTATKLGISAESFQRRVVVEGDDQLNHTIKKRHLQMIAIGGSIGSGLFVGSGGALSKGGPASLVLGFAIIGVLLFNVVYALGEMAVLFPVAGSFYTYSVRFIDPAWGFAMGWNYVFQWAIVLPLELTVAALTVGFWGTNVNVGVWITVFLVIIVALNVFGVLGYAEGEFWASILKLSAVVIFLVIATVLVSGGAPPNNMGRFCSTNPNITSCYREYWGTRNWVNPGPFRNGFQGFCSVFVTAAFAYSGTELVGLAASESKNPAKYLPGAVKQVFWRIILFYVLALFFIGLLVRSDDDRLLGSGGLIDVNSSPFVIVAVNAGLKGFDSFINVIILISVVSIGMSGVYGGSRCLTALADQGFAPKLFSYVDKAGRPLPATALILAFGLLAYVNIAAAGSVIFDWLLALSGLATLFTWGSICWAHIRFRKAWKLQGHTLDEIPFRAAWGVYGSWLGLIVIFFVLLAQFYVAISPIVLPGKPSLAPQERAQSFFKAYLALPVVLLFYVCGSLWKGSRIMRASDIDIDTGRRVVDWEVINKERQRIASMGFGKRLYHKLF</sequence>
<proteinExistence type="predicted"/>
<dbReference type="PANTHER" id="PTHR43341">
    <property type="entry name" value="AMINO ACID PERMEASE"/>
    <property type="match status" value="1"/>
</dbReference>
<feature type="transmembrane region" description="Helical" evidence="7">
    <location>
        <begin position="159"/>
        <end position="181"/>
    </location>
</feature>
<reference evidence="9" key="1">
    <citation type="journal article" date="2020" name="Stud. Mycol.">
        <title>101 Dothideomycetes genomes: a test case for predicting lifestyles and emergence of pathogens.</title>
        <authorList>
            <person name="Haridas S."/>
            <person name="Albert R."/>
            <person name="Binder M."/>
            <person name="Bloem J."/>
            <person name="Labutti K."/>
            <person name="Salamov A."/>
            <person name="Andreopoulos B."/>
            <person name="Baker S."/>
            <person name="Barry K."/>
            <person name="Bills G."/>
            <person name="Bluhm B."/>
            <person name="Cannon C."/>
            <person name="Castanera R."/>
            <person name="Culley D."/>
            <person name="Daum C."/>
            <person name="Ezra D."/>
            <person name="Gonzalez J."/>
            <person name="Henrissat B."/>
            <person name="Kuo A."/>
            <person name="Liang C."/>
            <person name="Lipzen A."/>
            <person name="Lutzoni F."/>
            <person name="Magnuson J."/>
            <person name="Mondo S."/>
            <person name="Nolan M."/>
            <person name="Ohm R."/>
            <person name="Pangilinan J."/>
            <person name="Park H.-J."/>
            <person name="Ramirez L."/>
            <person name="Alfaro M."/>
            <person name="Sun H."/>
            <person name="Tritt A."/>
            <person name="Yoshinaga Y."/>
            <person name="Zwiers L.-H."/>
            <person name="Turgeon B."/>
            <person name="Goodwin S."/>
            <person name="Spatafora J."/>
            <person name="Crous P."/>
            <person name="Grigoriev I."/>
        </authorList>
    </citation>
    <scope>NUCLEOTIDE SEQUENCE</scope>
    <source>
        <strain evidence="9">CBS 115976</strain>
    </source>
</reference>
<evidence type="ECO:0000256" key="4">
    <source>
        <dbReference type="ARBA" id="ARBA00022970"/>
    </source>
</evidence>
<dbReference type="Pfam" id="PF00324">
    <property type="entry name" value="AA_permease"/>
    <property type="match status" value="1"/>
</dbReference>
<evidence type="ECO:0000256" key="6">
    <source>
        <dbReference type="ARBA" id="ARBA00023136"/>
    </source>
</evidence>
<feature type="transmembrane region" description="Helical" evidence="7">
    <location>
        <begin position="345"/>
        <end position="365"/>
    </location>
</feature>
<evidence type="ECO:0000313" key="10">
    <source>
        <dbReference type="Proteomes" id="UP000799302"/>
    </source>
</evidence>
<comment type="subcellular location">
    <subcellularLocation>
        <location evidence="1">Membrane</location>
        <topology evidence="1">Multi-pass membrane protein</topology>
    </subcellularLocation>
</comment>
<dbReference type="Gene3D" id="1.20.1740.10">
    <property type="entry name" value="Amino acid/polyamine transporter I"/>
    <property type="match status" value="1"/>
</dbReference>
<feature type="transmembrane region" description="Helical" evidence="7">
    <location>
        <begin position="419"/>
        <end position="440"/>
    </location>
</feature>
<dbReference type="PANTHER" id="PTHR43341:SF12">
    <property type="entry name" value="AMINO ACID TRANSPORTER (EUROFUNG)"/>
    <property type="match status" value="1"/>
</dbReference>
<keyword evidence="4" id="KW-0029">Amino-acid transport</keyword>
<feature type="transmembrane region" description="Helical" evidence="7">
    <location>
        <begin position="51"/>
        <end position="72"/>
    </location>
</feature>
<feature type="domain" description="Amino acid permease/ SLC12A" evidence="8">
    <location>
        <begin position="50"/>
        <end position="528"/>
    </location>
</feature>
<dbReference type="InterPro" id="IPR004841">
    <property type="entry name" value="AA-permease/SLC12A_dom"/>
</dbReference>
<name>A0A6A6USE5_9PEZI</name>
<organism evidence="9 10">
    <name type="scientific">Microthyrium microscopicum</name>
    <dbReference type="NCBI Taxonomy" id="703497"/>
    <lineage>
        <taxon>Eukaryota</taxon>
        <taxon>Fungi</taxon>
        <taxon>Dikarya</taxon>
        <taxon>Ascomycota</taxon>
        <taxon>Pezizomycotina</taxon>
        <taxon>Dothideomycetes</taxon>
        <taxon>Dothideomycetes incertae sedis</taxon>
        <taxon>Microthyriales</taxon>
        <taxon>Microthyriaceae</taxon>
        <taxon>Microthyrium</taxon>
    </lineage>
</organism>
<dbReference type="PROSITE" id="PS00218">
    <property type="entry name" value="AMINO_ACID_PERMEASE_1"/>
    <property type="match status" value="1"/>
</dbReference>
<keyword evidence="10" id="KW-1185">Reference proteome</keyword>
<feature type="transmembrane region" description="Helical" evidence="7">
    <location>
        <begin position="506"/>
        <end position="526"/>
    </location>
</feature>
<dbReference type="GO" id="GO:0015171">
    <property type="term" value="F:amino acid transmembrane transporter activity"/>
    <property type="evidence" value="ECO:0007669"/>
    <property type="project" value="TreeGrafter"/>
</dbReference>
<keyword evidence="6 7" id="KW-0472">Membrane</keyword>
<feature type="transmembrane region" description="Helical" evidence="7">
    <location>
        <begin position="193"/>
        <end position="211"/>
    </location>
</feature>